<dbReference type="Pfam" id="PF20345">
    <property type="entry name" value="DUF6640"/>
    <property type="match status" value="1"/>
</dbReference>
<gene>
    <name evidence="2" type="ORF">B0T46_07120</name>
</gene>
<evidence type="ECO:0000313" key="3">
    <source>
        <dbReference type="Proteomes" id="UP000188836"/>
    </source>
</evidence>
<reference evidence="2 3" key="1">
    <citation type="journal article" date="2016" name="Antonie Van Leeuwenhoek">
        <title>Nocardia donostiensis sp. nov., isolated from human respiratory specimens.</title>
        <authorList>
            <person name="Ercibengoa M."/>
            <person name="Bell M."/>
            <person name="Marimon J.M."/>
            <person name="Humrighouse B."/>
            <person name="Klenk H.P."/>
            <person name="Potter G."/>
            <person name="Perez-Trallero E."/>
        </authorList>
    </citation>
    <scope>NUCLEOTIDE SEQUENCE [LARGE SCALE GENOMIC DNA]</scope>
    <source>
        <strain evidence="2 3">X1655</strain>
    </source>
</reference>
<dbReference type="InterPro" id="IPR046580">
    <property type="entry name" value="DUF6640"/>
</dbReference>
<keyword evidence="1" id="KW-1133">Transmembrane helix</keyword>
<dbReference type="STRING" id="1538463.B0T36_22645"/>
<proteinExistence type="predicted"/>
<comment type="caution">
    <text evidence="2">The sequence shown here is derived from an EMBL/GenBank/DDBJ whole genome shotgun (WGS) entry which is preliminary data.</text>
</comment>
<protein>
    <submittedName>
        <fullName evidence="2">Uncharacterized protein</fullName>
    </submittedName>
</protein>
<accession>A0A1W0ARM3</accession>
<dbReference type="AlphaFoldDB" id="A0A1W0ARM3"/>
<keyword evidence="3" id="KW-1185">Reference proteome</keyword>
<evidence type="ECO:0000313" key="2">
    <source>
        <dbReference type="EMBL" id="ONM49603.1"/>
    </source>
</evidence>
<keyword evidence="1" id="KW-0812">Transmembrane</keyword>
<evidence type="ECO:0000256" key="1">
    <source>
        <dbReference type="SAM" id="Phobius"/>
    </source>
</evidence>
<feature type="transmembrane region" description="Helical" evidence="1">
    <location>
        <begin position="85"/>
        <end position="107"/>
    </location>
</feature>
<dbReference type="RefSeq" id="WP_077115660.1">
    <property type="nucleotide sequence ID" value="NZ_LOKT01000018.1"/>
</dbReference>
<organism evidence="2 3">
    <name type="scientific">Nocardia donostiensis</name>
    <dbReference type="NCBI Taxonomy" id="1538463"/>
    <lineage>
        <taxon>Bacteria</taxon>
        <taxon>Bacillati</taxon>
        <taxon>Actinomycetota</taxon>
        <taxon>Actinomycetes</taxon>
        <taxon>Mycobacteriales</taxon>
        <taxon>Nocardiaceae</taxon>
        <taxon>Nocardia</taxon>
    </lineage>
</organism>
<keyword evidence="1" id="KW-0472">Membrane</keyword>
<name>A0A1W0ARM3_9NOCA</name>
<feature type="transmembrane region" description="Helical" evidence="1">
    <location>
        <begin position="55"/>
        <end position="73"/>
    </location>
</feature>
<dbReference type="EMBL" id="MUMY01000004">
    <property type="protein sequence ID" value="ONM49603.1"/>
    <property type="molecule type" value="Genomic_DNA"/>
</dbReference>
<feature type="transmembrane region" description="Helical" evidence="1">
    <location>
        <begin position="127"/>
        <end position="147"/>
    </location>
</feature>
<dbReference type="OrthoDB" id="122427at2"/>
<sequence length="163" mass="17702">MTTSARHWTIPRILVQLVLLVTMFVPLLADLVIPDIAAMHLHNPAWPPHAKFHDAQYLVMSALLGLTGSVILRRRAGDLRAQFRWAAALAAITWVGMFGALLFPGTAAQDPEHRAGNPPILGLDPQLFVALIVLVTVAIAVVVEQVAQVCSGDQWTTKSSRAM</sequence>
<dbReference type="Proteomes" id="UP000188836">
    <property type="component" value="Unassembled WGS sequence"/>
</dbReference>